<keyword evidence="2" id="KW-1185">Reference proteome</keyword>
<protein>
    <submittedName>
        <fullName evidence="1">Uncharacterized protein</fullName>
    </submittedName>
</protein>
<comment type="caution">
    <text evidence="1">The sequence shown here is derived from an EMBL/GenBank/DDBJ whole genome shotgun (WGS) entry which is preliminary data.</text>
</comment>
<dbReference type="RefSeq" id="WP_204029114.1">
    <property type="nucleotide sequence ID" value="NZ_BOOW01000030.1"/>
</dbReference>
<evidence type="ECO:0000313" key="2">
    <source>
        <dbReference type="Proteomes" id="UP000606172"/>
    </source>
</evidence>
<dbReference type="AlphaFoldDB" id="A0A919RJR6"/>
<reference evidence="1" key="1">
    <citation type="submission" date="2021-01" db="EMBL/GenBank/DDBJ databases">
        <title>Whole genome shotgun sequence of Sinosporangium siamense NBRC 109515.</title>
        <authorList>
            <person name="Komaki H."/>
            <person name="Tamura T."/>
        </authorList>
    </citation>
    <scope>NUCLEOTIDE SEQUENCE</scope>
    <source>
        <strain evidence="1">NBRC 109515</strain>
    </source>
</reference>
<name>A0A919RJR6_9ACTN</name>
<dbReference type="EMBL" id="BOOW01000030">
    <property type="protein sequence ID" value="GII94542.1"/>
    <property type="molecule type" value="Genomic_DNA"/>
</dbReference>
<evidence type="ECO:0000313" key="1">
    <source>
        <dbReference type="EMBL" id="GII94542.1"/>
    </source>
</evidence>
<proteinExistence type="predicted"/>
<gene>
    <name evidence="1" type="ORF">Ssi02_47730</name>
</gene>
<sequence>MEGPERVEVWPTEEGRWRWRYVGHVVLLSNMDYLSVEECEHSARTAYPDLPLKHLDGERPSQSGKPSRATRVFHRVYRLLRFGMLCYVLLQLLKRGLRSSRRI</sequence>
<dbReference type="Proteomes" id="UP000606172">
    <property type="component" value="Unassembled WGS sequence"/>
</dbReference>
<organism evidence="1 2">
    <name type="scientific">Sinosporangium siamense</name>
    <dbReference type="NCBI Taxonomy" id="1367973"/>
    <lineage>
        <taxon>Bacteria</taxon>
        <taxon>Bacillati</taxon>
        <taxon>Actinomycetota</taxon>
        <taxon>Actinomycetes</taxon>
        <taxon>Streptosporangiales</taxon>
        <taxon>Streptosporangiaceae</taxon>
        <taxon>Sinosporangium</taxon>
    </lineage>
</organism>
<accession>A0A919RJR6</accession>